<sequence>KLSLRDFDHQVSRKAANHVIGHNTGTLIVGDVRGIEKETKSKQRMGRHGRQQLSQWSRGRQERYLNEKTNLGAEHLNESYSSQTCPACLTRNHPSGRYYRCKNPACGFSCHRDAIGAINILQKAIHGEYIPIRPDTEIRVTYLRAVERWSSDQREAHHMVQCRKA</sequence>
<dbReference type="InterPro" id="IPR010095">
    <property type="entry name" value="Cas12f1-like_TNB"/>
</dbReference>
<dbReference type="AlphaFoldDB" id="T0YX82"/>
<feature type="domain" description="Cas12f1-like TNB" evidence="3">
    <location>
        <begin position="73"/>
        <end position="120"/>
    </location>
</feature>
<gene>
    <name evidence="4" type="ORF">B1B_16054</name>
</gene>
<keyword evidence="1" id="KW-0238">DNA-binding</keyword>
<feature type="non-terminal residue" evidence="4">
    <location>
        <position position="1"/>
    </location>
</feature>
<evidence type="ECO:0000256" key="1">
    <source>
        <dbReference type="ARBA" id="ARBA00023125"/>
    </source>
</evidence>
<comment type="caution">
    <text evidence="4">The sequence shown here is derived from an EMBL/GenBank/DDBJ whole genome shotgun (WGS) entry which is preliminary data.</text>
</comment>
<feature type="non-terminal residue" evidence="4">
    <location>
        <position position="165"/>
    </location>
</feature>
<evidence type="ECO:0000259" key="3">
    <source>
        <dbReference type="Pfam" id="PF07282"/>
    </source>
</evidence>
<evidence type="ECO:0000313" key="4">
    <source>
        <dbReference type="EMBL" id="EQD37643.1"/>
    </source>
</evidence>
<dbReference type="GO" id="GO:0003677">
    <property type="term" value="F:DNA binding"/>
    <property type="evidence" value="ECO:0007669"/>
    <property type="project" value="UniProtKB-KW"/>
</dbReference>
<evidence type="ECO:0000256" key="2">
    <source>
        <dbReference type="SAM" id="MobiDB-lite"/>
    </source>
</evidence>
<reference evidence="4" key="2">
    <citation type="journal article" date="2014" name="ISME J.">
        <title>Microbial stratification in low pH oxic and suboxic macroscopic growths along an acid mine drainage.</title>
        <authorList>
            <person name="Mendez-Garcia C."/>
            <person name="Mesa V."/>
            <person name="Sprenger R.R."/>
            <person name="Richter M."/>
            <person name="Diez M.S."/>
            <person name="Solano J."/>
            <person name="Bargiela R."/>
            <person name="Golyshina O.V."/>
            <person name="Manteca A."/>
            <person name="Ramos J.L."/>
            <person name="Gallego J.R."/>
            <person name="Llorente I."/>
            <person name="Martins Dos Santos V.A."/>
            <person name="Jensen O.N."/>
            <person name="Pelaez A.I."/>
            <person name="Sanchez J."/>
            <person name="Ferrer M."/>
        </authorList>
    </citation>
    <scope>NUCLEOTIDE SEQUENCE</scope>
</reference>
<organism evidence="4">
    <name type="scientific">mine drainage metagenome</name>
    <dbReference type="NCBI Taxonomy" id="410659"/>
    <lineage>
        <taxon>unclassified sequences</taxon>
        <taxon>metagenomes</taxon>
        <taxon>ecological metagenomes</taxon>
    </lineage>
</organism>
<feature type="region of interest" description="Disordered" evidence="2">
    <location>
        <begin position="39"/>
        <end position="58"/>
    </location>
</feature>
<name>T0YX82_9ZZZZ</name>
<dbReference type="EMBL" id="AUZY01010677">
    <property type="protein sequence ID" value="EQD37643.1"/>
    <property type="molecule type" value="Genomic_DNA"/>
</dbReference>
<accession>T0YX82</accession>
<reference evidence="4" key="1">
    <citation type="submission" date="2013-08" db="EMBL/GenBank/DDBJ databases">
        <authorList>
            <person name="Mendez C."/>
            <person name="Richter M."/>
            <person name="Ferrer M."/>
            <person name="Sanchez J."/>
        </authorList>
    </citation>
    <scope>NUCLEOTIDE SEQUENCE</scope>
</reference>
<proteinExistence type="predicted"/>
<protein>
    <submittedName>
        <fullName evidence="4">Protein containing Transposase, IS605 OrfB</fullName>
    </submittedName>
</protein>
<dbReference type="Pfam" id="PF07282">
    <property type="entry name" value="Cas12f1-like_TNB"/>
    <property type="match status" value="1"/>
</dbReference>